<dbReference type="EMBL" id="AMCI01008699">
    <property type="protein sequence ID" value="EJW90656.1"/>
    <property type="molecule type" value="Genomic_DNA"/>
</dbReference>
<accession>J9F6Y2</accession>
<reference evidence="1" key="1">
    <citation type="journal article" date="2012" name="PLoS ONE">
        <title>Gene sets for utilization of primary and secondary nutrition supplies in the distal gut of endangered iberian lynx.</title>
        <authorList>
            <person name="Alcaide M."/>
            <person name="Messina E."/>
            <person name="Richter M."/>
            <person name="Bargiela R."/>
            <person name="Peplies J."/>
            <person name="Huws S.A."/>
            <person name="Newbold C.J."/>
            <person name="Golyshin P.N."/>
            <person name="Simon M.A."/>
            <person name="Lopez G."/>
            <person name="Yakimov M.M."/>
            <person name="Ferrer M."/>
        </authorList>
    </citation>
    <scope>NUCLEOTIDE SEQUENCE</scope>
</reference>
<feature type="non-terminal residue" evidence="1">
    <location>
        <position position="34"/>
    </location>
</feature>
<protein>
    <submittedName>
        <fullName evidence="1">Uncharacterized protein</fullName>
    </submittedName>
</protein>
<evidence type="ECO:0000313" key="1">
    <source>
        <dbReference type="EMBL" id="EJW90656.1"/>
    </source>
</evidence>
<name>J9F6Y2_9ZZZZ</name>
<sequence length="34" mass="3794">MITVPVKASTEYNIVIGRQLLNDSGKYLREVTKG</sequence>
<dbReference type="AlphaFoldDB" id="J9F6Y2"/>
<comment type="caution">
    <text evidence="1">The sequence shown here is derived from an EMBL/GenBank/DDBJ whole genome shotgun (WGS) entry which is preliminary data.</text>
</comment>
<gene>
    <name evidence="1" type="ORF">EVA_21237</name>
</gene>
<proteinExistence type="predicted"/>
<organism evidence="1">
    <name type="scientific">gut metagenome</name>
    <dbReference type="NCBI Taxonomy" id="749906"/>
    <lineage>
        <taxon>unclassified sequences</taxon>
        <taxon>metagenomes</taxon>
        <taxon>organismal metagenomes</taxon>
    </lineage>
</organism>